<evidence type="ECO:0000313" key="4">
    <source>
        <dbReference type="Proteomes" id="UP001147747"/>
    </source>
</evidence>
<keyword evidence="4" id="KW-1185">Reference proteome</keyword>
<dbReference type="Proteomes" id="UP001147747">
    <property type="component" value="Unassembled WGS sequence"/>
</dbReference>
<evidence type="ECO:0000256" key="2">
    <source>
        <dbReference type="SAM" id="Phobius"/>
    </source>
</evidence>
<dbReference type="RefSeq" id="XP_056483063.1">
    <property type="nucleotide sequence ID" value="XM_056637033.1"/>
</dbReference>
<evidence type="ECO:0000313" key="3">
    <source>
        <dbReference type="EMBL" id="KAJ5379277.1"/>
    </source>
</evidence>
<name>A0A9W9SJD6_9EURO</name>
<sequence>MTSSSHGVMKLPIWSETTTTGPNPLDKHINDKFITVVVYPRRAVTIFPEPENGLDSNHRLSPWIVEKVGSQEQQEDQEQSEAPAPLRSDAAAKETEDIKDATQDEIQSKARFWSENAATSKAASSPIPSAKSKTVPVTKSTQSEWGLDKGSIAAVVIISILTFACLAFLGYWYVARECKTRRRRRLRANDNQFDQSSLTLGEEASKALDEFLMKDVEPERTSIMFSRSRSPSITYAMDQADRPSSKASRNSYEASLNSILRMDPLARESADGARPSFIISDLTDSSGSKTTSSGSKTVSKSSSSSGSKSGSTDSKGSDSTPPTTVSTATPRGSLQLSPRESVGSSTFPPTVRSSQLWATTSAETTEMSSLLSNDQKSPRSSLSSSYSSNMLPSSVSSLVPSYSRSQRASNASQSSGRYFVQNTVRSLPRMINDSGNSRRNHHRSYSSRSMTISPIEESPDSLGTAPPASMFRFSDAS</sequence>
<gene>
    <name evidence="3" type="ORF">N7509_012396</name>
</gene>
<feature type="region of interest" description="Disordered" evidence="1">
    <location>
        <begin position="1"/>
        <end position="22"/>
    </location>
</feature>
<protein>
    <submittedName>
        <fullName evidence="3">Uncharacterized protein</fullName>
    </submittedName>
</protein>
<dbReference type="EMBL" id="JAPZBU010000011">
    <property type="protein sequence ID" value="KAJ5379277.1"/>
    <property type="molecule type" value="Genomic_DNA"/>
</dbReference>
<feature type="region of interest" description="Disordered" evidence="1">
    <location>
        <begin position="428"/>
        <end position="477"/>
    </location>
</feature>
<reference evidence="3" key="1">
    <citation type="submission" date="2022-12" db="EMBL/GenBank/DDBJ databases">
        <authorList>
            <person name="Petersen C."/>
        </authorList>
    </citation>
    <scope>NUCLEOTIDE SEQUENCE</scope>
    <source>
        <strain evidence="3">IBT 29677</strain>
    </source>
</reference>
<dbReference type="OrthoDB" id="4501674at2759"/>
<dbReference type="AlphaFoldDB" id="A0A9W9SJD6"/>
<organism evidence="3 4">
    <name type="scientific">Penicillium cosmopolitanum</name>
    <dbReference type="NCBI Taxonomy" id="1131564"/>
    <lineage>
        <taxon>Eukaryota</taxon>
        <taxon>Fungi</taxon>
        <taxon>Dikarya</taxon>
        <taxon>Ascomycota</taxon>
        <taxon>Pezizomycotina</taxon>
        <taxon>Eurotiomycetes</taxon>
        <taxon>Eurotiomycetidae</taxon>
        <taxon>Eurotiales</taxon>
        <taxon>Aspergillaceae</taxon>
        <taxon>Penicillium</taxon>
    </lineage>
</organism>
<comment type="caution">
    <text evidence="3">The sequence shown here is derived from an EMBL/GenBank/DDBJ whole genome shotgun (WGS) entry which is preliminary data.</text>
</comment>
<keyword evidence="2" id="KW-1133">Transmembrane helix</keyword>
<evidence type="ECO:0000256" key="1">
    <source>
        <dbReference type="SAM" id="MobiDB-lite"/>
    </source>
</evidence>
<feature type="compositionally biased region" description="Low complexity" evidence="1">
    <location>
        <begin position="280"/>
        <end position="330"/>
    </location>
</feature>
<accession>A0A9W9SJD6</accession>
<feature type="compositionally biased region" description="Low complexity" evidence="1">
    <location>
        <begin position="358"/>
        <end position="397"/>
    </location>
</feature>
<feature type="transmembrane region" description="Helical" evidence="2">
    <location>
        <begin position="152"/>
        <end position="175"/>
    </location>
</feature>
<proteinExistence type="predicted"/>
<keyword evidence="2" id="KW-0812">Transmembrane</keyword>
<feature type="compositionally biased region" description="Polar residues" evidence="1">
    <location>
        <begin position="332"/>
        <end position="357"/>
    </location>
</feature>
<feature type="region of interest" description="Disordered" evidence="1">
    <location>
        <begin position="278"/>
        <end position="397"/>
    </location>
</feature>
<keyword evidence="2" id="KW-0472">Membrane</keyword>
<reference evidence="3" key="2">
    <citation type="journal article" date="2023" name="IMA Fungus">
        <title>Comparative genomic study of the Penicillium genus elucidates a diverse pangenome and 15 lateral gene transfer events.</title>
        <authorList>
            <person name="Petersen C."/>
            <person name="Sorensen T."/>
            <person name="Nielsen M.R."/>
            <person name="Sondergaard T.E."/>
            <person name="Sorensen J.L."/>
            <person name="Fitzpatrick D.A."/>
            <person name="Frisvad J.C."/>
            <person name="Nielsen K.L."/>
        </authorList>
    </citation>
    <scope>NUCLEOTIDE SEQUENCE</scope>
    <source>
        <strain evidence="3">IBT 29677</strain>
    </source>
</reference>
<feature type="region of interest" description="Disordered" evidence="1">
    <location>
        <begin position="69"/>
        <end position="98"/>
    </location>
</feature>
<dbReference type="GeneID" id="81376013"/>